<comment type="caution">
    <text evidence="14">The sequence shown here is derived from an EMBL/GenBank/DDBJ whole genome shotgun (WGS) entry which is preliminary data.</text>
</comment>
<evidence type="ECO:0000256" key="4">
    <source>
        <dbReference type="ARBA" id="ARBA00023018"/>
    </source>
</evidence>
<dbReference type="GO" id="GO:0022848">
    <property type="term" value="F:acetylcholine-gated monoatomic cation-selective channel activity"/>
    <property type="evidence" value="ECO:0007669"/>
    <property type="project" value="InterPro"/>
</dbReference>
<evidence type="ECO:0000313" key="14">
    <source>
        <dbReference type="EMBL" id="PIK46363.1"/>
    </source>
</evidence>
<dbReference type="CDD" id="cd18997">
    <property type="entry name" value="LGIC_ECD_nAChR"/>
    <property type="match status" value="1"/>
</dbReference>
<dbReference type="InterPro" id="IPR018000">
    <property type="entry name" value="Neurotransmitter_ion_chnl_CS"/>
</dbReference>
<reference evidence="14 15" key="1">
    <citation type="journal article" date="2017" name="PLoS Biol.">
        <title>The sea cucumber genome provides insights into morphological evolution and visceral regeneration.</title>
        <authorList>
            <person name="Zhang X."/>
            <person name="Sun L."/>
            <person name="Yuan J."/>
            <person name="Sun Y."/>
            <person name="Gao Y."/>
            <person name="Zhang L."/>
            <person name="Li S."/>
            <person name="Dai H."/>
            <person name="Hamel J.F."/>
            <person name="Liu C."/>
            <person name="Yu Y."/>
            <person name="Liu S."/>
            <person name="Lin W."/>
            <person name="Guo K."/>
            <person name="Jin S."/>
            <person name="Xu P."/>
            <person name="Storey K.B."/>
            <person name="Huan P."/>
            <person name="Zhang T."/>
            <person name="Zhou Y."/>
            <person name="Zhang J."/>
            <person name="Lin C."/>
            <person name="Li X."/>
            <person name="Xing L."/>
            <person name="Huo D."/>
            <person name="Sun M."/>
            <person name="Wang L."/>
            <person name="Mercier A."/>
            <person name="Li F."/>
            <person name="Yang H."/>
            <person name="Xiang J."/>
        </authorList>
    </citation>
    <scope>NUCLEOTIDE SEQUENCE [LARGE SCALE GENOMIC DNA]</scope>
    <source>
        <strain evidence="14">Shaxun</strain>
        <tissue evidence="14">Muscle</tissue>
    </source>
</reference>
<keyword evidence="4" id="KW-0770">Synapse</keyword>
<evidence type="ECO:0000256" key="5">
    <source>
        <dbReference type="ARBA" id="ARBA00023065"/>
    </source>
</evidence>
<dbReference type="InterPro" id="IPR006201">
    <property type="entry name" value="Neur_channel"/>
</dbReference>
<dbReference type="Proteomes" id="UP000230750">
    <property type="component" value="Unassembled WGS sequence"/>
</dbReference>
<organism evidence="14 15">
    <name type="scientific">Stichopus japonicus</name>
    <name type="common">Sea cucumber</name>
    <dbReference type="NCBI Taxonomy" id="307972"/>
    <lineage>
        <taxon>Eukaryota</taxon>
        <taxon>Metazoa</taxon>
        <taxon>Echinodermata</taxon>
        <taxon>Eleutherozoa</taxon>
        <taxon>Echinozoa</taxon>
        <taxon>Holothuroidea</taxon>
        <taxon>Aspidochirotacea</taxon>
        <taxon>Aspidochirotida</taxon>
        <taxon>Stichopodidae</taxon>
        <taxon>Apostichopus</taxon>
    </lineage>
</organism>
<dbReference type="InterPro" id="IPR002394">
    <property type="entry name" value="Nicotinic_acetylcholine_rcpt"/>
</dbReference>
<dbReference type="SUPFAM" id="SSF63712">
    <property type="entry name" value="Nicotinic receptor ligand binding domain-like"/>
    <property type="match status" value="1"/>
</dbReference>
<dbReference type="InterPro" id="IPR036734">
    <property type="entry name" value="Neur_chan_lig-bd_sf"/>
</dbReference>
<dbReference type="PRINTS" id="PR00252">
    <property type="entry name" value="NRIONCHANNEL"/>
</dbReference>
<dbReference type="EMBL" id="MRZV01000650">
    <property type="protein sequence ID" value="PIK46363.1"/>
    <property type="molecule type" value="Genomic_DNA"/>
</dbReference>
<keyword evidence="7 14" id="KW-0675">Receptor</keyword>
<dbReference type="PRINTS" id="PR00254">
    <property type="entry name" value="NICOTINICR"/>
</dbReference>
<evidence type="ECO:0000256" key="1">
    <source>
        <dbReference type="ARBA" id="ARBA00022448"/>
    </source>
</evidence>
<keyword evidence="9 11" id="KW-0407">Ion channel</keyword>
<keyword evidence="1 11" id="KW-0813">Transport</keyword>
<dbReference type="GO" id="GO:0004888">
    <property type="term" value="F:transmembrane signaling receptor activity"/>
    <property type="evidence" value="ECO:0007669"/>
    <property type="project" value="InterPro"/>
</dbReference>
<dbReference type="GO" id="GO:0045211">
    <property type="term" value="C:postsynaptic membrane"/>
    <property type="evidence" value="ECO:0007669"/>
    <property type="project" value="InterPro"/>
</dbReference>
<dbReference type="OrthoDB" id="5975154at2759"/>
<evidence type="ECO:0000256" key="12">
    <source>
        <dbReference type="SAM" id="MobiDB-lite"/>
    </source>
</evidence>
<keyword evidence="2" id="KW-1003">Cell membrane</keyword>
<dbReference type="Gene3D" id="2.70.170.10">
    <property type="entry name" value="Neurotransmitter-gated ion-channel ligand-binding domain"/>
    <property type="match status" value="1"/>
</dbReference>
<dbReference type="PANTHER" id="PTHR18945">
    <property type="entry name" value="NEUROTRANSMITTER GATED ION CHANNEL"/>
    <property type="match status" value="1"/>
</dbReference>
<name>A0A2G8KEE8_STIJA</name>
<feature type="compositionally biased region" description="Polar residues" evidence="12">
    <location>
        <begin position="160"/>
        <end position="174"/>
    </location>
</feature>
<dbReference type="InterPro" id="IPR006202">
    <property type="entry name" value="Neur_chan_lig-bd"/>
</dbReference>
<evidence type="ECO:0000256" key="2">
    <source>
        <dbReference type="ARBA" id="ARBA00022475"/>
    </source>
</evidence>
<dbReference type="Pfam" id="PF02931">
    <property type="entry name" value="Neur_chan_LBD"/>
    <property type="match status" value="1"/>
</dbReference>
<evidence type="ECO:0000256" key="6">
    <source>
        <dbReference type="ARBA" id="ARBA00023136"/>
    </source>
</evidence>
<dbReference type="AlphaFoldDB" id="A0A2G8KEE8"/>
<dbReference type="STRING" id="307972.A0A2G8KEE8"/>
<keyword evidence="6" id="KW-0472">Membrane</keyword>
<keyword evidence="5 11" id="KW-0406">Ion transport</keyword>
<keyword evidence="15" id="KW-1185">Reference proteome</keyword>
<dbReference type="FunFam" id="2.70.170.10:FF:000028">
    <property type="entry name" value="AcetylCholine Receptor"/>
    <property type="match status" value="1"/>
</dbReference>
<feature type="domain" description="Neurotransmitter-gated ion-channel ligand-binding" evidence="13">
    <location>
        <begin position="2"/>
        <end position="137"/>
    </location>
</feature>
<dbReference type="PROSITE" id="PS00236">
    <property type="entry name" value="NEUROTR_ION_CHANNEL"/>
    <property type="match status" value="1"/>
</dbReference>
<comment type="similarity">
    <text evidence="11">Belongs to the ligand-gated ion channel (TC 1.A.9) family.</text>
</comment>
<feature type="region of interest" description="Disordered" evidence="12">
    <location>
        <begin position="160"/>
        <end position="180"/>
    </location>
</feature>
<evidence type="ECO:0000259" key="13">
    <source>
        <dbReference type="Pfam" id="PF02931"/>
    </source>
</evidence>
<proteinExistence type="inferred from homology"/>
<evidence type="ECO:0000256" key="10">
    <source>
        <dbReference type="ARBA" id="ARBA00034099"/>
    </source>
</evidence>
<comment type="subcellular location">
    <subcellularLocation>
        <location evidence="10">Synaptic cell membrane</location>
        <topology evidence="10">Multi-pass membrane protein</topology>
    </subcellularLocation>
</comment>
<evidence type="ECO:0000256" key="11">
    <source>
        <dbReference type="RuleBase" id="RU000687"/>
    </source>
</evidence>
<evidence type="ECO:0000256" key="3">
    <source>
        <dbReference type="ARBA" id="ARBA00022692"/>
    </source>
</evidence>
<sequence>MKVRPVWNSSDPVNVSLQIAVNQIVEMDEREQILTTNLWIEQHWTDQKLVWDEDDFDGIEEMRIPASEIWVPDVTLYDNADSNDYVAHSRSSNAIVSSKGNVDLWSKPTLVKSTCKINVKYFPFDMQECTMKFGSLDIYQLPNELEQVCQRPDLSELVRTNNGTLSTHHQTTQPEIHMLP</sequence>
<evidence type="ECO:0000256" key="9">
    <source>
        <dbReference type="ARBA" id="ARBA00023303"/>
    </source>
</evidence>
<keyword evidence="8" id="KW-1071">Ligand-gated ion channel</keyword>
<keyword evidence="3" id="KW-0812">Transmembrane</keyword>
<evidence type="ECO:0000256" key="7">
    <source>
        <dbReference type="ARBA" id="ARBA00023170"/>
    </source>
</evidence>
<gene>
    <name evidence="14" type="ORF">BSL78_16784</name>
</gene>
<evidence type="ECO:0000313" key="15">
    <source>
        <dbReference type="Proteomes" id="UP000230750"/>
    </source>
</evidence>
<evidence type="ECO:0000256" key="8">
    <source>
        <dbReference type="ARBA" id="ARBA00023286"/>
    </source>
</evidence>
<protein>
    <submittedName>
        <fullName evidence="14">Putative neuronal acetylcholine receptor subunit alpha-10</fullName>
    </submittedName>
</protein>
<accession>A0A2G8KEE8</accession>